<accession>A0A1S7U6N9</accession>
<sequence>MGRENLQRVAAATHMDGLLLTGEAEAGQRIPQTNSYLGGEDQCRPLHQISRNYILTMRGKRFRPWRNARP</sequence>
<organism evidence="1 2">
    <name type="scientific">Agrobacterium deltaense NCPPB 1641</name>
    <dbReference type="NCBI Taxonomy" id="1183425"/>
    <lineage>
        <taxon>Bacteria</taxon>
        <taxon>Pseudomonadati</taxon>
        <taxon>Pseudomonadota</taxon>
        <taxon>Alphaproteobacteria</taxon>
        <taxon>Hyphomicrobiales</taxon>
        <taxon>Rhizobiaceae</taxon>
        <taxon>Rhizobium/Agrobacterium group</taxon>
        <taxon>Agrobacterium</taxon>
    </lineage>
</organism>
<evidence type="ECO:0000313" key="1">
    <source>
        <dbReference type="EMBL" id="CVI62580.1"/>
    </source>
</evidence>
<name>A0A1S7U6N9_9HYPH</name>
<proteinExistence type="predicted"/>
<dbReference type="Proteomes" id="UP000192140">
    <property type="component" value="Unassembled WGS sequence"/>
</dbReference>
<reference evidence="1" key="1">
    <citation type="submission" date="2016-01" db="EMBL/GenBank/DDBJ databases">
        <authorList>
            <person name="Regsiter A."/>
            <person name="william w."/>
        </authorList>
    </citation>
    <scope>NUCLEOTIDE SEQUENCE</scope>
    <source>
        <strain evidence="1">NCPPB 1641</strain>
    </source>
</reference>
<comment type="caution">
    <text evidence="1">The sequence shown here is derived from an EMBL/GenBank/DDBJ whole genome shotgun (WGS) entry which is preliminary data.</text>
</comment>
<dbReference type="AlphaFoldDB" id="A0A1S7U6N9"/>
<protein>
    <submittedName>
        <fullName evidence="1">Uncharacterized protein</fullName>
    </submittedName>
</protein>
<dbReference type="EMBL" id="FCNP01000048">
    <property type="protein sequence ID" value="CVI62580.1"/>
    <property type="molecule type" value="Genomic_DNA"/>
</dbReference>
<gene>
    <name evidence="1" type="ORF">AGR7A_pAt10005</name>
</gene>
<evidence type="ECO:0000313" key="2">
    <source>
        <dbReference type="Proteomes" id="UP000192140"/>
    </source>
</evidence>
<keyword evidence="2" id="KW-1185">Reference proteome</keyword>